<proteinExistence type="predicted"/>
<accession>A0A7H1M8C2</accession>
<keyword evidence="1" id="KW-0812">Transmembrane</keyword>
<keyword evidence="1" id="KW-1133">Transmembrane helix</keyword>
<feature type="transmembrane region" description="Helical" evidence="1">
    <location>
        <begin position="30"/>
        <end position="47"/>
    </location>
</feature>
<protein>
    <submittedName>
        <fullName evidence="2">Membrane protein</fullName>
    </submittedName>
</protein>
<dbReference type="Proteomes" id="UP000516412">
    <property type="component" value="Chromosome"/>
</dbReference>
<evidence type="ECO:0000313" key="3">
    <source>
        <dbReference type="Proteomes" id="UP000516412"/>
    </source>
</evidence>
<name>A0A7H1M8C2_9NEIS</name>
<dbReference type="RefSeq" id="WP_187001067.1">
    <property type="nucleotide sequence ID" value="NZ_CP060414.2"/>
</dbReference>
<dbReference type="EMBL" id="CP060414">
    <property type="protein sequence ID" value="QNT57887.1"/>
    <property type="molecule type" value="Genomic_DNA"/>
</dbReference>
<keyword evidence="1" id="KW-0472">Membrane</keyword>
<feature type="transmembrane region" description="Helical" evidence="1">
    <location>
        <begin position="7"/>
        <end position="24"/>
    </location>
</feature>
<keyword evidence="3" id="KW-1185">Reference proteome</keyword>
<sequence length="57" mass="6575">MKQATFRILGGAIGAAVYWLIYAVTDLPVYDYWITFILLMIVGIYSAEKAYLRYYGK</sequence>
<dbReference type="KEGG" id="nmus:H7A79_0652"/>
<gene>
    <name evidence="2" type="ORF">H7A79_0652</name>
</gene>
<organism evidence="2 3">
    <name type="scientific">Neisseria musculi</name>
    <dbReference type="NCBI Taxonomy" id="1815583"/>
    <lineage>
        <taxon>Bacteria</taxon>
        <taxon>Pseudomonadati</taxon>
        <taxon>Pseudomonadota</taxon>
        <taxon>Betaproteobacteria</taxon>
        <taxon>Neisseriales</taxon>
        <taxon>Neisseriaceae</taxon>
        <taxon>Neisseria</taxon>
    </lineage>
</organism>
<evidence type="ECO:0000313" key="2">
    <source>
        <dbReference type="EMBL" id="QNT57887.1"/>
    </source>
</evidence>
<reference evidence="2" key="1">
    <citation type="submission" date="2024-06" db="EMBL/GenBank/DDBJ databases">
        <title>Complete Genome Sequence of mouse commensal type strain Neisseria musculi.</title>
        <authorList>
            <person name="Thapa E."/>
            <person name="Aluvathingal J."/>
            <person name="Nadendla S."/>
            <person name="Mehta A."/>
            <person name="Tettelin H."/>
            <person name="Weyand N.J."/>
        </authorList>
    </citation>
    <scope>NUCLEOTIDE SEQUENCE</scope>
    <source>
        <strain evidence="2">NW831</strain>
    </source>
</reference>
<dbReference type="AlphaFoldDB" id="A0A7H1M8C2"/>
<evidence type="ECO:0000256" key="1">
    <source>
        <dbReference type="SAM" id="Phobius"/>
    </source>
</evidence>